<protein>
    <submittedName>
        <fullName evidence="1">Uncharacterized protein</fullName>
    </submittedName>
</protein>
<proteinExistence type="predicted"/>
<sequence>MPASTTWATFNKARKTGITKTTKALEALYWGKPAGLVTLAGQTNGFRDLPNAVKTALQGKGLSALEIDHIKKWPNGQKEDVRKALVNAMTSGPGHAVLFRWKLHDGTREITVVDTGANLTTITFYSPWSKVRPVRADDVTVDV</sequence>
<comment type="caution">
    <text evidence="1">The sequence shown here is derived from an EMBL/GenBank/DDBJ whole genome shotgun (WGS) entry which is preliminary data.</text>
</comment>
<dbReference type="AlphaFoldDB" id="X0WCP8"/>
<name>X0WCP8_9ZZZZ</name>
<accession>X0WCP8</accession>
<reference evidence="1" key="1">
    <citation type="journal article" date="2014" name="Front. Microbiol.">
        <title>High frequency of phylogenetically diverse reductive dehalogenase-homologous genes in deep subseafloor sedimentary metagenomes.</title>
        <authorList>
            <person name="Kawai M."/>
            <person name="Futagami T."/>
            <person name="Toyoda A."/>
            <person name="Takaki Y."/>
            <person name="Nishi S."/>
            <person name="Hori S."/>
            <person name="Arai W."/>
            <person name="Tsubouchi T."/>
            <person name="Morono Y."/>
            <person name="Uchiyama I."/>
            <person name="Ito T."/>
            <person name="Fujiyama A."/>
            <person name="Inagaki F."/>
            <person name="Takami H."/>
        </authorList>
    </citation>
    <scope>NUCLEOTIDE SEQUENCE</scope>
    <source>
        <strain evidence="1">Expedition CK06-06</strain>
    </source>
</reference>
<evidence type="ECO:0000313" key="1">
    <source>
        <dbReference type="EMBL" id="GAG20952.1"/>
    </source>
</evidence>
<dbReference type="EMBL" id="BARS01031686">
    <property type="protein sequence ID" value="GAG20952.1"/>
    <property type="molecule type" value="Genomic_DNA"/>
</dbReference>
<organism evidence="1">
    <name type="scientific">marine sediment metagenome</name>
    <dbReference type="NCBI Taxonomy" id="412755"/>
    <lineage>
        <taxon>unclassified sequences</taxon>
        <taxon>metagenomes</taxon>
        <taxon>ecological metagenomes</taxon>
    </lineage>
</organism>
<gene>
    <name evidence="1" type="ORF">S01H1_49278</name>
</gene>